<comment type="caution">
    <text evidence="2">The sequence shown here is derived from an EMBL/GenBank/DDBJ whole genome shotgun (WGS) entry which is preliminary data.</text>
</comment>
<evidence type="ECO:0000313" key="3">
    <source>
        <dbReference type="Proteomes" id="UP000886595"/>
    </source>
</evidence>
<evidence type="ECO:0000256" key="1">
    <source>
        <dbReference type="SAM" id="MobiDB-lite"/>
    </source>
</evidence>
<keyword evidence="3" id="KW-1185">Reference proteome</keyword>
<organism evidence="2 3">
    <name type="scientific">Brassica carinata</name>
    <name type="common">Ethiopian mustard</name>
    <name type="synonym">Abyssinian cabbage</name>
    <dbReference type="NCBI Taxonomy" id="52824"/>
    <lineage>
        <taxon>Eukaryota</taxon>
        <taxon>Viridiplantae</taxon>
        <taxon>Streptophyta</taxon>
        <taxon>Embryophyta</taxon>
        <taxon>Tracheophyta</taxon>
        <taxon>Spermatophyta</taxon>
        <taxon>Magnoliopsida</taxon>
        <taxon>eudicotyledons</taxon>
        <taxon>Gunneridae</taxon>
        <taxon>Pentapetalae</taxon>
        <taxon>rosids</taxon>
        <taxon>malvids</taxon>
        <taxon>Brassicales</taxon>
        <taxon>Brassicaceae</taxon>
        <taxon>Brassiceae</taxon>
        <taxon>Brassica</taxon>
    </lineage>
</organism>
<name>A0A8X8BDM6_BRACI</name>
<protein>
    <submittedName>
        <fullName evidence="2">Uncharacterized protein</fullName>
    </submittedName>
</protein>
<evidence type="ECO:0000313" key="2">
    <source>
        <dbReference type="EMBL" id="KAG2330548.1"/>
    </source>
</evidence>
<dbReference type="EMBL" id="JAAMPC010000001">
    <property type="protein sequence ID" value="KAG2330548.1"/>
    <property type="molecule type" value="Genomic_DNA"/>
</dbReference>
<feature type="region of interest" description="Disordered" evidence="1">
    <location>
        <begin position="1"/>
        <end position="21"/>
    </location>
</feature>
<gene>
    <name evidence="2" type="ORF">Bca52824_001728</name>
</gene>
<proteinExistence type="predicted"/>
<dbReference type="AlphaFoldDB" id="A0A8X8BDM6"/>
<dbReference type="Proteomes" id="UP000886595">
    <property type="component" value="Unassembled WGS sequence"/>
</dbReference>
<sequence length="77" mass="8806">MSDITGDVERSQGRIRRRSDLGSESLAHLSVRIRRQTSPQFRISTISPPFLKPSLRPQQSSPTIFVKTGFEYRWGDS</sequence>
<reference evidence="2 3" key="1">
    <citation type="submission" date="2020-02" db="EMBL/GenBank/DDBJ databases">
        <authorList>
            <person name="Ma Q."/>
            <person name="Huang Y."/>
            <person name="Song X."/>
            <person name="Pei D."/>
        </authorList>
    </citation>
    <scope>NUCLEOTIDE SEQUENCE [LARGE SCALE GENOMIC DNA]</scope>
    <source>
        <strain evidence="2">Sxm20200214</strain>
        <tissue evidence="2">Leaf</tissue>
    </source>
</reference>
<accession>A0A8X8BDM6</accession>